<comment type="caution">
    <text evidence="1">The sequence shown here is derived from an EMBL/GenBank/DDBJ whole genome shotgun (WGS) entry which is preliminary data.</text>
</comment>
<dbReference type="EMBL" id="MVGC01000790">
    <property type="protein sequence ID" value="RJE17644.1"/>
    <property type="molecule type" value="Genomic_DNA"/>
</dbReference>
<gene>
    <name evidence="1" type="ORF">PHISCL_10015</name>
</gene>
<proteinExistence type="predicted"/>
<dbReference type="Proteomes" id="UP000266188">
    <property type="component" value="Unassembled WGS sequence"/>
</dbReference>
<evidence type="ECO:0000313" key="2">
    <source>
        <dbReference type="Proteomes" id="UP000266188"/>
    </source>
</evidence>
<reference evidence="2" key="1">
    <citation type="submission" date="2017-02" db="EMBL/GenBank/DDBJ databases">
        <authorList>
            <person name="Tafer H."/>
            <person name="Lopandic K."/>
        </authorList>
    </citation>
    <scope>NUCLEOTIDE SEQUENCE [LARGE SCALE GENOMIC DNA]</scope>
    <source>
        <strain evidence="2">CBS 366.77</strain>
    </source>
</reference>
<sequence>MDNYNDHLKVVSNAVSKKQLEVAFRHFFGLEPPEITSEAEYDAAKALYAAMDASMPPKDLHSPVARYVVALGMEMTKWEIKNIKC</sequence>
<dbReference type="AlphaFoldDB" id="A0A3A2ZE83"/>
<protein>
    <submittedName>
        <fullName evidence="1">Uncharacterized protein</fullName>
    </submittedName>
</protein>
<evidence type="ECO:0000313" key="1">
    <source>
        <dbReference type="EMBL" id="RJE17644.1"/>
    </source>
</evidence>
<organism evidence="1 2">
    <name type="scientific">Aspergillus sclerotialis</name>
    <dbReference type="NCBI Taxonomy" id="2070753"/>
    <lineage>
        <taxon>Eukaryota</taxon>
        <taxon>Fungi</taxon>
        <taxon>Dikarya</taxon>
        <taxon>Ascomycota</taxon>
        <taxon>Pezizomycotina</taxon>
        <taxon>Eurotiomycetes</taxon>
        <taxon>Eurotiomycetidae</taxon>
        <taxon>Eurotiales</taxon>
        <taxon>Aspergillaceae</taxon>
        <taxon>Aspergillus</taxon>
        <taxon>Aspergillus subgen. Polypaecilum</taxon>
    </lineage>
</organism>
<accession>A0A3A2ZE83</accession>
<keyword evidence="2" id="KW-1185">Reference proteome</keyword>
<name>A0A3A2ZE83_9EURO</name>